<evidence type="ECO:0008006" key="3">
    <source>
        <dbReference type="Google" id="ProtNLM"/>
    </source>
</evidence>
<comment type="caution">
    <text evidence="1">The sequence shown here is derived from an EMBL/GenBank/DDBJ whole genome shotgun (WGS) entry which is preliminary data.</text>
</comment>
<organism evidence="1 2">
    <name type="scientific">Candidatus Yanofskybacteria bacterium RIFCSPHIGHO2_02_FULL_41_11</name>
    <dbReference type="NCBI Taxonomy" id="1802675"/>
    <lineage>
        <taxon>Bacteria</taxon>
        <taxon>Candidatus Yanofskyibacteriota</taxon>
    </lineage>
</organism>
<dbReference type="Pfam" id="PF13489">
    <property type="entry name" value="Methyltransf_23"/>
    <property type="match status" value="1"/>
</dbReference>
<proteinExistence type="predicted"/>
<dbReference type="InterPro" id="IPR029063">
    <property type="entry name" value="SAM-dependent_MTases_sf"/>
</dbReference>
<name>A0A1F8FA93_9BACT</name>
<dbReference type="Gene3D" id="3.40.50.150">
    <property type="entry name" value="Vaccinia Virus protein VP39"/>
    <property type="match status" value="1"/>
</dbReference>
<sequence length="210" mass="23685">MGNEDMNNSISHKKVYDELAEEYERRADSLLAVTEEAMNYFAPYIKQGGLILDIGCGVGIAMNVLAGKGFKVVGIEISPKMAEFARKRNPGAKVIMGDFVETEFDEKFDAILAFAFIHLFPKSEIPAIFGKIKSILNPGGVALISSTESSESNEGVYVKEDFGREYKRFRKFWTEQELRELLTQAGFKELALKKFIDPFGKVWMDFIVQK</sequence>
<dbReference type="PANTHER" id="PTHR43861:SF1">
    <property type="entry name" value="TRANS-ACONITATE 2-METHYLTRANSFERASE"/>
    <property type="match status" value="1"/>
</dbReference>
<gene>
    <name evidence="1" type="ORF">A3J46_06820</name>
</gene>
<accession>A0A1F8FA93</accession>
<evidence type="ECO:0000313" key="1">
    <source>
        <dbReference type="EMBL" id="OGN10104.1"/>
    </source>
</evidence>
<dbReference type="PANTHER" id="PTHR43861">
    <property type="entry name" value="TRANS-ACONITATE 2-METHYLTRANSFERASE-RELATED"/>
    <property type="match status" value="1"/>
</dbReference>
<reference evidence="1 2" key="1">
    <citation type="journal article" date="2016" name="Nat. Commun.">
        <title>Thousands of microbial genomes shed light on interconnected biogeochemical processes in an aquifer system.</title>
        <authorList>
            <person name="Anantharaman K."/>
            <person name="Brown C.T."/>
            <person name="Hug L.A."/>
            <person name="Sharon I."/>
            <person name="Castelle C.J."/>
            <person name="Probst A.J."/>
            <person name="Thomas B.C."/>
            <person name="Singh A."/>
            <person name="Wilkins M.J."/>
            <person name="Karaoz U."/>
            <person name="Brodie E.L."/>
            <person name="Williams K.H."/>
            <person name="Hubbard S.S."/>
            <person name="Banfield J.F."/>
        </authorList>
    </citation>
    <scope>NUCLEOTIDE SEQUENCE [LARGE SCALE GENOMIC DNA]</scope>
</reference>
<dbReference type="AlphaFoldDB" id="A0A1F8FA93"/>
<dbReference type="CDD" id="cd02440">
    <property type="entry name" value="AdoMet_MTases"/>
    <property type="match status" value="1"/>
</dbReference>
<protein>
    <recommendedName>
        <fullName evidence="3">Methyltransferase domain-containing protein</fullName>
    </recommendedName>
</protein>
<dbReference type="SUPFAM" id="SSF53335">
    <property type="entry name" value="S-adenosyl-L-methionine-dependent methyltransferases"/>
    <property type="match status" value="1"/>
</dbReference>
<dbReference type="EMBL" id="MGJP01000016">
    <property type="protein sequence ID" value="OGN10104.1"/>
    <property type="molecule type" value="Genomic_DNA"/>
</dbReference>
<evidence type="ECO:0000313" key="2">
    <source>
        <dbReference type="Proteomes" id="UP000177167"/>
    </source>
</evidence>
<dbReference type="Proteomes" id="UP000177167">
    <property type="component" value="Unassembled WGS sequence"/>
</dbReference>